<evidence type="ECO:0000313" key="4">
    <source>
        <dbReference type="EMBL" id="QRR01415.1"/>
    </source>
</evidence>
<dbReference type="PRINTS" id="PR00080">
    <property type="entry name" value="SDRFAMILY"/>
</dbReference>
<reference evidence="4 5" key="1">
    <citation type="submission" date="2020-06" db="EMBL/GenBank/DDBJ databases">
        <title>Dyadobacter sandarakinus sp. nov., isolated from the soil of the Arctic Yellow River Station.</title>
        <authorList>
            <person name="Zhang Y."/>
            <person name="Peng F."/>
        </authorList>
    </citation>
    <scope>NUCLEOTIDE SEQUENCE [LARGE SCALE GENOMIC DNA]</scope>
    <source>
        <strain evidence="4 5">Q3-56</strain>
    </source>
</reference>
<dbReference type="EMBL" id="CP056775">
    <property type="protein sequence ID" value="QRR01415.1"/>
    <property type="molecule type" value="Genomic_DNA"/>
</dbReference>
<dbReference type="Pfam" id="PF00106">
    <property type="entry name" value="adh_short"/>
    <property type="match status" value="1"/>
</dbReference>
<dbReference type="PANTHER" id="PTHR43976">
    <property type="entry name" value="SHORT CHAIN DEHYDROGENASE"/>
    <property type="match status" value="1"/>
</dbReference>
<dbReference type="InterPro" id="IPR051911">
    <property type="entry name" value="SDR_oxidoreductase"/>
</dbReference>
<keyword evidence="5" id="KW-1185">Reference proteome</keyword>
<name>A0ABX7I642_9BACT</name>
<dbReference type="InterPro" id="IPR002347">
    <property type="entry name" value="SDR_fam"/>
</dbReference>
<organism evidence="4 5">
    <name type="scientific">Dyadobacter sandarakinus</name>
    <dbReference type="NCBI Taxonomy" id="2747268"/>
    <lineage>
        <taxon>Bacteria</taxon>
        <taxon>Pseudomonadati</taxon>
        <taxon>Bacteroidota</taxon>
        <taxon>Cytophagia</taxon>
        <taxon>Cytophagales</taxon>
        <taxon>Spirosomataceae</taxon>
        <taxon>Dyadobacter</taxon>
    </lineage>
</organism>
<dbReference type="CDD" id="cd05374">
    <property type="entry name" value="17beta-HSD-like_SDR_c"/>
    <property type="match status" value="1"/>
</dbReference>
<dbReference type="PRINTS" id="PR00081">
    <property type="entry name" value="GDHRDH"/>
</dbReference>
<comment type="similarity">
    <text evidence="1 3">Belongs to the short-chain dehydrogenases/reductases (SDR) family.</text>
</comment>
<dbReference type="Proteomes" id="UP000612680">
    <property type="component" value="Chromosome"/>
</dbReference>
<dbReference type="Gene3D" id="3.40.50.720">
    <property type="entry name" value="NAD(P)-binding Rossmann-like Domain"/>
    <property type="match status" value="1"/>
</dbReference>
<evidence type="ECO:0000256" key="3">
    <source>
        <dbReference type="RuleBase" id="RU000363"/>
    </source>
</evidence>
<evidence type="ECO:0000256" key="2">
    <source>
        <dbReference type="ARBA" id="ARBA00023002"/>
    </source>
</evidence>
<dbReference type="RefSeq" id="WP_204663709.1">
    <property type="nucleotide sequence ID" value="NZ_CP056775.1"/>
</dbReference>
<protein>
    <submittedName>
        <fullName evidence="4">SDR family oxidoreductase</fullName>
    </submittedName>
</protein>
<dbReference type="InterPro" id="IPR036291">
    <property type="entry name" value="NAD(P)-bd_dom_sf"/>
</dbReference>
<evidence type="ECO:0000256" key="1">
    <source>
        <dbReference type="ARBA" id="ARBA00006484"/>
    </source>
</evidence>
<keyword evidence="2" id="KW-0560">Oxidoreductase</keyword>
<dbReference type="SUPFAM" id="SSF51735">
    <property type="entry name" value="NAD(P)-binding Rossmann-fold domains"/>
    <property type="match status" value="1"/>
</dbReference>
<dbReference type="PANTHER" id="PTHR43976:SF16">
    <property type="entry name" value="SHORT-CHAIN DEHYDROGENASE_REDUCTASE FAMILY PROTEIN"/>
    <property type="match status" value="1"/>
</dbReference>
<gene>
    <name evidence="4" type="ORF">HWI92_11120</name>
</gene>
<evidence type="ECO:0000313" key="5">
    <source>
        <dbReference type="Proteomes" id="UP000612680"/>
    </source>
</evidence>
<accession>A0ABX7I642</accession>
<sequence length="271" mass="29984">MKKTVLVTGASSGIGRQTARLFRQNGWNVIASMRNPENETELNALENVWVSRLDVTDQASIDRTISEGIARFGTIDALVNSAGYGLFGAFESIDRPHFQQQFDVNVFGLMEMVRAVLPVFRAQKTGVIINISSYGGQVALPFATAYAASKFAVEGFSESLSHELYPLGITVKIVEPGSIATNFRNSMQFVPTQIDDYSPVVSSFFSRSATPTAHLQKATEEQVAQTIYLAATDGKQQLRYVIGDDAQFYIDQKYKQTDEAFVTAIREYFVN</sequence>
<dbReference type="InterPro" id="IPR020904">
    <property type="entry name" value="Sc_DH/Rdtase_CS"/>
</dbReference>
<proteinExistence type="inferred from homology"/>
<dbReference type="PROSITE" id="PS00061">
    <property type="entry name" value="ADH_SHORT"/>
    <property type="match status" value="1"/>
</dbReference>